<dbReference type="InterPro" id="IPR039425">
    <property type="entry name" value="RNA_pol_sigma-70-like"/>
</dbReference>
<dbReference type="InterPro" id="IPR013325">
    <property type="entry name" value="RNA_pol_sigma_r2"/>
</dbReference>
<dbReference type="InterPro" id="IPR036388">
    <property type="entry name" value="WH-like_DNA-bd_sf"/>
</dbReference>
<sequence>MLEGIGANHVKKTEPTLVERLRERILIRQFQRGSSDAFLALVRLYEERLLYFIRRFERDPERALDALQDVWLMAWKMRLSLRSPGAFRAWLYRIAHGKIVDAIRRESRRHRAEQQRPVASTNTTDGVSALLEAAELVHFALARLSPEHREVLTLRFLEGMTIAEIATATNCPNGTVKSRLHYASQEILTLIAEQHNDCQ</sequence>
<evidence type="ECO:0000256" key="1">
    <source>
        <dbReference type="ARBA" id="ARBA00010641"/>
    </source>
</evidence>
<name>A0A517S7F8_9PLAN</name>
<dbReference type="RefSeq" id="WP_197453717.1">
    <property type="nucleotide sequence ID" value="NZ_CP036271.1"/>
</dbReference>
<dbReference type="GO" id="GO:0006352">
    <property type="term" value="P:DNA-templated transcription initiation"/>
    <property type="evidence" value="ECO:0007669"/>
    <property type="project" value="InterPro"/>
</dbReference>
<dbReference type="InterPro" id="IPR014284">
    <property type="entry name" value="RNA_pol_sigma-70_dom"/>
</dbReference>
<dbReference type="KEGG" id="ccos:Pan44_00720"/>
<dbReference type="Pfam" id="PF04542">
    <property type="entry name" value="Sigma70_r2"/>
    <property type="match status" value="1"/>
</dbReference>
<dbReference type="GO" id="GO:0003677">
    <property type="term" value="F:DNA binding"/>
    <property type="evidence" value="ECO:0007669"/>
    <property type="project" value="UniProtKB-KW"/>
</dbReference>
<keyword evidence="2" id="KW-0805">Transcription regulation</keyword>
<protein>
    <submittedName>
        <fullName evidence="8">ECF RNA polymerase sigma factor SigW</fullName>
    </submittedName>
</protein>
<dbReference type="SUPFAM" id="SSF88659">
    <property type="entry name" value="Sigma3 and sigma4 domains of RNA polymerase sigma factors"/>
    <property type="match status" value="1"/>
</dbReference>
<accession>A0A517S7F8</accession>
<evidence type="ECO:0000313" key="9">
    <source>
        <dbReference type="Proteomes" id="UP000315700"/>
    </source>
</evidence>
<comment type="similarity">
    <text evidence="1">Belongs to the sigma-70 factor family. ECF subfamily.</text>
</comment>
<dbReference type="CDD" id="cd06171">
    <property type="entry name" value="Sigma70_r4"/>
    <property type="match status" value="1"/>
</dbReference>
<dbReference type="PANTHER" id="PTHR43133">
    <property type="entry name" value="RNA POLYMERASE ECF-TYPE SIGMA FACTO"/>
    <property type="match status" value="1"/>
</dbReference>
<dbReference type="Proteomes" id="UP000315700">
    <property type="component" value="Chromosome"/>
</dbReference>
<proteinExistence type="inferred from homology"/>
<gene>
    <name evidence="8" type="primary">sigW_1</name>
    <name evidence="8" type="ORF">Pan44_00720</name>
</gene>
<dbReference type="EMBL" id="CP036271">
    <property type="protein sequence ID" value="QDT52064.1"/>
    <property type="molecule type" value="Genomic_DNA"/>
</dbReference>
<keyword evidence="3" id="KW-0731">Sigma factor</keyword>
<evidence type="ECO:0000259" key="6">
    <source>
        <dbReference type="Pfam" id="PF04542"/>
    </source>
</evidence>
<dbReference type="PANTHER" id="PTHR43133:SF8">
    <property type="entry name" value="RNA POLYMERASE SIGMA FACTOR HI_1459-RELATED"/>
    <property type="match status" value="1"/>
</dbReference>
<dbReference type="InParanoid" id="A0A517S7F8"/>
<evidence type="ECO:0000256" key="3">
    <source>
        <dbReference type="ARBA" id="ARBA00023082"/>
    </source>
</evidence>
<dbReference type="Gene3D" id="1.10.1740.10">
    <property type="match status" value="1"/>
</dbReference>
<dbReference type="AlphaFoldDB" id="A0A517S7F8"/>
<evidence type="ECO:0000313" key="8">
    <source>
        <dbReference type="EMBL" id="QDT52064.1"/>
    </source>
</evidence>
<keyword evidence="5" id="KW-0804">Transcription</keyword>
<dbReference type="Pfam" id="PF08281">
    <property type="entry name" value="Sigma70_r4_2"/>
    <property type="match status" value="1"/>
</dbReference>
<dbReference type="InterPro" id="IPR013324">
    <property type="entry name" value="RNA_pol_sigma_r3/r4-like"/>
</dbReference>
<reference evidence="8 9" key="1">
    <citation type="submission" date="2019-02" db="EMBL/GenBank/DDBJ databases">
        <title>Deep-cultivation of Planctomycetes and their phenomic and genomic characterization uncovers novel biology.</title>
        <authorList>
            <person name="Wiegand S."/>
            <person name="Jogler M."/>
            <person name="Boedeker C."/>
            <person name="Pinto D."/>
            <person name="Vollmers J."/>
            <person name="Rivas-Marin E."/>
            <person name="Kohn T."/>
            <person name="Peeters S.H."/>
            <person name="Heuer A."/>
            <person name="Rast P."/>
            <person name="Oberbeckmann S."/>
            <person name="Bunk B."/>
            <person name="Jeske O."/>
            <person name="Meyerdierks A."/>
            <person name="Storesund J.E."/>
            <person name="Kallscheuer N."/>
            <person name="Luecker S."/>
            <person name="Lage O.M."/>
            <person name="Pohl T."/>
            <person name="Merkel B.J."/>
            <person name="Hornburger P."/>
            <person name="Mueller R.-W."/>
            <person name="Bruemmer F."/>
            <person name="Labrenz M."/>
            <person name="Spormann A.M."/>
            <person name="Op den Camp H."/>
            <person name="Overmann J."/>
            <person name="Amann R."/>
            <person name="Jetten M.S.M."/>
            <person name="Mascher T."/>
            <person name="Medema M.H."/>
            <person name="Devos D.P."/>
            <person name="Kaster A.-K."/>
            <person name="Ovreas L."/>
            <person name="Rohde M."/>
            <person name="Galperin M.Y."/>
            <person name="Jogler C."/>
        </authorList>
    </citation>
    <scope>NUCLEOTIDE SEQUENCE [LARGE SCALE GENOMIC DNA]</scope>
    <source>
        <strain evidence="8 9">Pan44</strain>
    </source>
</reference>
<dbReference type="SUPFAM" id="SSF88946">
    <property type="entry name" value="Sigma2 domain of RNA polymerase sigma factors"/>
    <property type="match status" value="1"/>
</dbReference>
<feature type="domain" description="RNA polymerase sigma factor 70 region 4 type 2" evidence="7">
    <location>
        <begin position="136"/>
        <end position="183"/>
    </location>
</feature>
<feature type="domain" description="RNA polymerase sigma-70 region 2" evidence="6">
    <location>
        <begin position="41"/>
        <end position="109"/>
    </location>
</feature>
<dbReference type="Gene3D" id="1.10.10.10">
    <property type="entry name" value="Winged helix-like DNA-binding domain superfamily/Winged helix DNA-binding domain"/>
    <property type="match status" value="1"/>
</dbReference>
<evidence type="ECO:0000259" key="7">
    <source>
        <dbReference type="Pfam" id="PF08281"/>
    </source>
</evidence>
<evidence type="ECO:0000256" key="5">
    <source>
        <dbReference type="ARBA" id="ARBA00023163"/>
    </source>
</evidence>
<keyword evidence="4" id="KW-0238">DNA-binding</keyword>
<dbReference type="NCBIfam" id="TIGR02937">
    <property type="entry name" value="sigma70-ECF"/>
    <property type="match status" value="1"/>
</dbReference>
<evidence type="ECO:0000256" key="4">
    <source>
        <dbReference type="ARBA" id="ARBA00023125"/>
    </source>
</evidence>
<dbReference type="InterPro" id="IPR007627">
    <property type="entry name" value="RNA_pol_sigma70_r2"/>
</dbReference>
<dbReference type="InterPro" id="IPR013249">
    <property type="entry name" value="RNA_pol_sigma70_r4_t2"/>
</dbReference>
<evidence type="ECO:0000256" key="2">
    <source>
        <dbReference type="ARBA" id="ARBA00023015"/>
    </source>
</evidence>
<dbReference type="GO" id="GO:0016987">
    <property type="term" value="F:sigma factor activity"/>
    <property type="evidence" value="ECO:0007669"/>
    <property type="project" value="UniProtKB-KW"/>
</dbReference>
<keyword evidence="9" id="KW-1185">Reference proteome</keyword>
<organism evidence="8 9">
    <name type="scientific">Caulifigura coniformis</name>
    <dbReference type="NCBI Taxonomy" id="2527983"/>
    <lineage>
        <taxon>Bacteria</taxon>
        <taxon>Pseudomonadati</taxon>
        <taxon>Planctomycetota</taxon>
        <taxon>Planctomycetia</taxon>
        <taxon>Planctomycetales</taxon>
        <taxon>Planctomycetaceae</taxon>
        <taxon>Caulifigura</taxon>
    </lineage>
</organism>